<evidence type="ECO:0000256" key="3">
    <source>
        <dbReference type="ARBA" id="ARBA00022722"/>
    </source>
</evidence>
<dbReference type="InterPro" id="IPR007409">
    <property type="entry name" value="Restrct_endonuc_type1_HsdR_N"/>
</dbReference>
<evidence type="ECO:0000313" key="12">
    <source>
        <dbReference type="EMBL" id="AFC26612.1"/>
    </source>
</evidence>
<evidence type="ECO:0000256" key="4">
    <source>
        <dbReference type="ARBA" id="ARBA00022741"/>
    </source>
</evidence>
<dbReference type="SMART" id="SM00487">
    <property type="entry name" value="DEXDc"/>
    <property type="match status" value="1"/>
</dbReference>
<dbReference type="CDD" id="cd22332">
    <property type="entry name" value="HsdR_N"/>
    <property type="match status" value="1"/>
</dbReference>
<keyword evidence="13" id="KW-1185">Reference proteome</keyword>
<dbReference type="REBASE" id="45853">
    <property type="entry name" value="SgrLORF3891P"/>
</dbReference>
<comment type="similarity">
    <text evidence="2 10">Belongs to the HsdR family.</text>
</comment>
<dbReference type="HOGENOM" id="CLU_005762_0_1_10"/>
<reference evidence="12 13" key="1">
    <citation type="journal article" date="2012" name="Stand. Genomic Sci.">
        <title>Complete genome sequencing and analysis of Saprospira grandis str. Lewin, a predatory marine bacterium.</title>
        <authorList>
            <person name="Saw J.H."/>
            <person name="Yuryev A."/>
            <person name="Kanbe M."/>
            <person name="Hou S."/>
            <person name="Young A.G."/>
            <person name="Aizawa S."/>
            <person name="Alam M."/>
        </authorList>
    </citation>
    <scope>NUCLEOTIDE SEQUENCE [LARGE SCALE GENOMIC DNA]</scope>
    <source>
        <strain evidence="12 13">Lewin</strain>
    </source>
</reference>
<dbReference type="Pfam" id="PF18766">
    <property type="entry name" value="SWI2_SNF2"/>
    <property type="match status" value="1"/>
</dbReference>
<comment type="function">
    <text evidence="10">Subunit R is required for both nuclease and ATPase activities, but not for modification.</text>
</comment>
<evidence type="ECO:0000313" key="13">
    <source>
        <dbReference type="Proteomes" id="UP000007519"/>
    </source>
</evidence>
<protein>
    <recommendedName>
        <fullName evidence="10">Type I restriction enzyme endonuclease subunit</fullName>
        <shortName evidence="10">R protein</shortName>
        <ecNumber evidence="10">3.1.21.3</ecNumber>
    </recommendedName>
</protein>
<dbReference type="Pfam" id="PF04313">
    <property type="entry name" value="HSDR_N"/>
    <property type="match status" value="1"/>
</dbReference>
<dbReference type="InterPro" id="IPR051268">
    <property type="entry name" value="Type-I_R_enzyme_R_subunit"/>
</dbReference>
<evidence type="ECO:0000256" key="1">
    <source>
        <dbReference type="ARBA" id="ARBA00000851"/>
    </source>
</evidence>
<evidence type="ECO:0000259" key="11">
    <source>
        <dbReference type="PROSITE" id="PS51192"/>
    </source>
</evidence>
<dbReference type="OrthoDB" id="9758243at2"/>
<evidence type="ECO:0000256" key="2">
    <source>
        <dbReference type="ARBA" id="ARBA00008598"/>
    </source>
</evidence>
<keyword evidence="8 10" id="KW-0067">ATP-binding</keyword>
<dbReference type="Pfam" id="PF22679">
    <property type="entry name" value="T1R_D3-like"/>
    <property type="match status" value="1"/>
</dbReference>
<dbReference type="GO" id="GO:0003677">
    <property type="term" value="F:DNA binding"/>
    <property type="evidence" value="ECO:0007669"/>
    <property type="project" value="UniProtKB-KW"/>
</dbReference>
<evidence type="ECO:0000256" key="5">
    <source>
        <dbReference type="ARBA" id="ARBA00022747"/>
    </source>
</evidence>
<dbReference type="InterPro" id="IPR021810">
    <property type="entry name" value="T1RH-like_C"/>
</dbReference>
<dbReference type="KEGG" id="sgn:SGRA_3896"/>
<dbReference type="SUPFAM" id="SSF52540">
    <property type="entry name" value="P-loop containing nucleoside triphosphate hydrolases"/>
    <property type="match status" value="1"/>
</dbReference>
<dbReference type="EC" id="3.1.21.3" evidence="10"/>
<dbReference type="InterPro" id="IPR027417">
    <property type="entry name" value="P-loop_NTPase"/>
</dbReference>
<dbReference type="STRING" id="984262.SGRA_3896"/>
<organism evidence="12 13">
    <name type="scientific">Saprospira grandis (strain Lewin)</name>
    <dbReference type="NCBI Taxonomy" id="984262"/>
    <lineage>
        <taxon>Bacteria</taxon>
        <taxon>Pseudomonadati</taxon>
        <taxon>Bacteroidota</taxon>
        <taxon>Saprospiria</taxon>
        <taxon>Saprospirales</taxon>
        <taxon>Saprospiraceae</taxon>
        <taxon>Saprospira</taxon>
    </lineage>
</organism>
<dbReference type="Pfam" id="PF11867">
    <property type="entry name" value="T1RH-like_C"/>
    <property type="match status" value="1"/>
</dbReference>
<evidence type="ECO:0000256" key="8">
    <source>
        <dbReference type="ARBA" id="ARBA00022840"/>
    </source>
</evidence>
<gene>
    <name evidence="12" type="primary">hsdR</name>
    <name evidence="12" type="ordered locus">SGRA_3896</name>
</gene>
<dbReference type="EMBL" id="CP002831">
    <property type="protein sequence ID" value="AFC26612.1"/>
    <property type="molecule type" value="Genomic_DNA"/>
</dbReference>
<dbReference type="NCBIfam" id="TIGR00348">
    <property type="entry name" value="hsdR"/>
    <property type="match status" value="1"/>
</dbReference>
<keyword evidence="7 10" id="KW-0378">Hydrolase</keyword>
<evidence type="ECO:0000256" key="7">
    <source>
        <dbReference type="ARBA" id="ARBA00022801"/>
    </source>
</evidence>
<dbReference type="GO" id="GO:0005524">
    <property type="term" value="F:ATP binding"/>
    <property type="evidence" value="ECO:0007669"/>
    <property type="project" value="UniProtKB-KW"/>
</dbReference>
<keyword evidence="3" id="KW-0540">Nuclease</keyword>
<dbReference type="eggNOG" id="COG0610">
    <property type="taxonomic scope" value="Bacteria"/>
</dbReference>
<dbReference type="AlphaFoldDB" id="H6L721"/>
<dbReference type="Gene3D" id="3.90.1570.50">
    <property type="match status" value="1"/>
</dbReference>
<evidence type="ECO:0000256" key="9">
    <source>
        <dbReference type="ARBA" id="ARBA00023125"/>
    </source>
</evidence>
<dbReference type="InterPro" id="IPR055180">
    <property type="entry name" value="HsdR_RecA-like_helicase_dom_2"/>
</dbReference>
<keyword evidence="9 10" id="KW-0238">DNA-binding</keyword>
<accession>H6L721</accession>
<name>H6L721_SAPGL</name>
<dbReference type="GO" id="GO:0009307">
    <property type="term" value="P:DNA restriction-modification system"/>
    <property type="evidence" value="ECO:0007669"/>
    <property type="project" value="UniProtKB-KW"/>
</dbReference>
<keyword evidence="6" id="KW-0255">Endonuclease</keyword>
<dbReference type="CDD" id="cd18800">
    <property type="entry name" value="SF2_C_EcoR124I-like"/>
    <property type="match status" value="1"/>
</dbReference>
<sequence length="1070" mass="122161">MQRPSFKEDHISQIPALALLINMGYRYLSPSACLQARGGSHRTVLLENILAQQLKRLNKIERAGQQIDFTEANIGQAIRRLTSLPLAEGYITASQKLYDLLTAGISLEQSIAGQKKSYNLKYIDFEHPERNCFHLTEEYSVLRTGRRDHYRPDIVLFVNGIPLGIIECKRPDMKQPIAQAISQHLRNQQEDGIRNLYVYAQILLSISTNSGKYATNGTAEKFWSHWQEKFANAQAKQDYEQQLYALKNRPLSEATKNALFEERYRYVRQYFDALGAEPIAPSPQDAYLYGLFRPERLLDFVRNFILYDNGVKKLARYQQYFAVAKAMEQLRPIQAGKRSGGVIWHTQGSGKSLTMVLLAQAIVMDPQIKNPKIVLVTDRTDLDEQITKTFQKCGMPVENAKTGKQLVRLLEEDGDVVITTVINKFETAVKKMSQPLQSPNIFVLVDEGHRTQHGTFNVNMERVLPNACFIALTGTPLFKKDKNTLSKFGKLIDHYTVDQAVKDGAVVPLLYEGRHTAQTVNAAALDNFFSMIAEPLTEYERKDLKKKFSRADQLNKADQKVYAQAWDIAKHFEENFQGTGFKGQLVAPNKETAIKYKEFLDATTLVSSEVVISAIDDREGEDSAYGASSGRLNSFWKRMMEEHGNASRYQKNIVNRYKNEEHPELIIVVDKLLTGFDAPQNTVLYLTRNLRNHSLLQAIARVNRVHPDKDYGYIIDYYGVLGALDDALATYSSFDDFDPDDLKGTLTDIKEEIGKLPQRHTDLWDIFKTVKNKRDAEAYQQLLADEAIRLSFYDKLRAYARTLKMALSSVDFHKEEPKNQLAQYKEDLAFFLKLRKAVLTRYSDQVDYKRYEGQIQKLIDQHISSSGVEQIVSMVDIFDTEAFQEEVEKTIGDRAKADKIASRTAKHISERLEEDPAFYRKFSEMLEEAIRDFKEKRMTELQYLNKLKDLMQKVLNREDSSLPAALAGHSEAQAFYGLALEELGNLVPSELEAEKKQQLALAFALTSDQLIKDMIVVDWVQKQDVQGQMSISLSDIIIDSLEAEGLSPDFDQVYHLVDRIIANAKKRYKS</sequence>
<dbReference type="Proteomes" id="UP000007519">
    <property type="component" value="Chromosome"/>
</dbReference>
<dbReference type="InterPro" id="IPR004473">
    <property type="entry name" value="Restrct_endonuc_typeI_HsdR"/>
</dbReference>
<feature type="domain" description="Helicase ATP-binding" evidence="11">
    <location>
        <begin position="332"/>
        <end position="494"/>
    </location>
</feature>
<dbReference type="PROSITE" id="PS51192">
    <property type="entry name" value="HELICASE_ATP_BIND_1"/>
    <property type="match status" value="1"/>
</dbReference>
<dbReference type="InterPro" id="IPR014001">
    <property type="entry name" value="Helicase_ATP-bd"/>
</dbReference>
<dbReference type="RefSeq" id="WP_015694196.1">
    <property type="nucleotide sequence ID" value="NC_016940.1"/>
</dbReference>
<evidence type="ECO:0000256" key="10">
    <source>
        <dbReference type="RuleBase" id="RU364115"/>
    </source>
</evidence>
<evidence type="ECO:0000256" key="6">
    <source>
        <dbReference type="ARBA" id="ARBA00022759"/>
    </source>
</evidence>
<keyword evidence="4 10" id="KW-0547">Nucleotide-binding</keyword>
<comment type="catalytic activity">
    <reaction evidence="1 10">
        <text>Endonucleolytic cleavage of DNA to give random double-stranded fragments with terminal 5'-phosphates, ATP is simultaneously hydrolyzed.</text>
        <dbReference type="EC" id="3.1.21.3"/>
    </reaction>
</comment>
<dbReference type="GO" id="GO:0009035">
    <property type="term" value="F:type I site-specific deoxyribonuclease activity"/>
    <property type="evidence" value="ECO:0007669"/>
    <property type="project" value="UniProtKB-EC"/>
</dbReference>
<comment type="subunit">
    <text evidence="10">The type I restriction/modification system is composed of three polypeptides R, M and S.</text>
</comment>
<dbReference type="CDD" id="cd18030">
    <property type="entry name" value="DEXHc_RE_I_HsdR"/>
    <property type="match status" value="1"/>
</dbReference>
<dbReference type="Gene3D" id="3.40.50.300">
    <property type="entry name" value="P-loop containing nucleotide triphosphate hydrolases"/>
    <property type="match status" value="2"/>
</dbReference>
<proteinExistence type="inferred from homology"/>
<dbReference type="InterPro" id="IPR040980">
    <property type="entry name" value="SWI2_SNF2"/>
</dbReference>
<dbReference type="PANTHER" id="PTHR30195">
    <property type="entry name" value="TYPE I SITE-SPECIFIC DEOXYRIBONUCLEASE PROTEIN SUBUNIT M AND R"/>
    <property type="match status" value="1"/>
</dbReference>
<dbReference type="PANTHER" id="PTHR30195:SF15">
    <property type="entry name" value="TYPE I RESTRICTION ENZYME HINDI ENDONUCLEASE SUBUNIT"/>
    <property type="match status" value="1"/>
</dbReference>
<keyword evidence="5 10" id="KW-0680">Restriction system</keyword>